<dbReference type="EMBL" id="JJPQ01000026">
    <property type="protein sequence ID" value="KKG85060.1"/>
    <property type="molecule type" value="Genomic_DNA"/>
</dbReference>
<comment type="similarity">
    <text evidence="1">Belongs to the type-I restriction system S methylase family.</text>
</comment>
<evidence type="ECO:0000313" key="8">
    <source>
        <dbReference type="EMBL" id="KKG97633.1"/>
    </source>
</evidence>
<dbReference type="GO" id="GO:0009307">
    <property type="term" value="P:DNA restriction-modification system"/>
    <property type="evidence" value="ECO:0007669"/>
    <property type="project" value="UniProtKB-KW"/>
</dbReference>
<dbReference type="InterPro" id="IPR000055">
    <property type="entry name" value="Restrct_endonuc_typeI_TRD"/>
</dbReference>
<dbReference type="RefSeq" id="WP_052734138.1">
    <property type="nucleotide sequence ID" value="NZ_JJPN01000042.1"/>
</dbReference>
<dbReference type="Gene3D" id="3.90.220.20">
    <property type="entry name" value="DNA methylase specificity domains"/>
    <property type="match status" value="2"/>
</dbReference>
<keyword evidence="3" id="KW-0238">DNA-binding</keyword>
<dbReference type="PATRIC" id="fig|2209.45.peg.1931"/>
<evidence type="ECO:0000313" key="12">
    <source>
        <dbReference type="EMBL" id="KKH12682.1"/>
    </source>
</evidence>
<dbReference type="Gene3D" id="1.10.287.1120">
    <property type="entry name" value="Bipartite methylase S protein"/>
    <property type="match status" value="1"/>
</dbReference>
<evidence type="ECO:0000313" key="20">
    <source>
        <dbReference type="Proteomes" id="UP000034944"/>
    </source>
</evidence>
<evidence type="ECO:0000313" key="13">
    <source>
        <dbReference type="Proteomes" id="UP000033835"/>
    </source>
</evidence>
<evidence type="ECO:0000313" key="9">
    <source>
        <dbReference type="EMBL" id="KKG98410.1"/>
    </source>
</evidence>
<evidence type="ECO:0000313" key="5">
    <source>
        <dbReference type="EMBL" id="KKG73970.1"/>
    </source>
</evidence>
<evidence type="ECO:0000313" key="19">
    <source>
        <dbReference type="Proteomes" id="UP000034820"/>
    </source>
</evidence>
<gene>
    <name evidence="5" type="ORF">DU46_09445</name>
    <name evidence="11" type="ORF">DU51_11935</name>
    <name evidence="6" type="ORF">DU55_05265</name>
    <name evidence="10" type="ORF">DU56_07985</name>
    <name evidence="7" type="ORF">DU61_10900</name>
    <name evidence="12" type="ORF">DU62_06360</name>
    <name evidence="8" type="ORF">DU66_08665</name>
    <name evidence="9" type="ORF">DU68_08190</name>
</gene>
<evidence type="ECO:0000313" key="15">
    <source>
        <dbReference type="Proteomes" id="UP000034074"/>
    </source>
</evidence>
<dbReference type="AlphaFoldDB" id="A0A0F8LYR5"/>
<dbReference type="InterPro" id="IPR052021">
    <property type="entry name" value="Type-I_RS_S_subunit"/>
</dbReference>
<dbReference type="PANTHER" id="PTHR30408">
    <property type="entry name" value="TYPE-1 RESTRICTION ENZYME ECOKI SPECIFICITY PROTEIN"/>
    <property type="match status" value="1"/>
</dbReference>
<keyword evidence="2" id="KW-0680">Restriction system</keyword>
<evidence type="ECO:0000313" key="11">
    <source>
        <dbReference type="EMBL" id="KKH10506.1"/>
    </source>
</evidence>
<dbReference type="EMBL" id="JJPY01000036">
    <property type="protein sequence ID" value="KKH10506.1"/>
    <property type="molecule type" value="Genomic_DNA"/>
</dbReference>
<evidence type="ECO:0000313" key="17">
    <source>
        <dbReference type="Proteomes" id="UP000034468"/>
    </source>
</evidence>
<dbReference type="Proteomes" id="UP000034820">
    <property type="component" value="Unassembled WGS sequence"/>
</dbReference>
<dbReference type="EMBL" id="JJPU01000087">
    <property type="protein sequence ID" value="KKG97633.1"/>
    <property type="molecule type" value="Genomic_DNA"/>
</dbReference>
<dbReference type="PANTHER" id="PTHR30408:SF12">
    <property type="entry name" value="TYPE I RESTRICTION ENZYME MJAVIII SPECIFICITY SUBUNIT"/>
    <property type="match status" value="1"/>
</dbReference>
<evidence type="ECO:0000313" key="10">
    <source>
        <dbReference type="EMBL" id="KKH03204.1"/>
    </source>
</evidence>
<feature type="domain" description="Type I restriction modification DNA specificity" evidence="4">
    <location>
        <begin position="229"/>
        <end position="394"/>
    </location>
</feature>
<evidence type="ECO:0000313" key="16">
    <source>
        <dbReference type="Proteomes" id="UP000034253"/>
    </source>
</evidence>
<evidence type="ECO:0000259" key="4">
    <source>
        <dbReference type="Pfam" id="PF01420"/>
    </source>
</evidence>
<dbReference type="OrthoDB" id="84651at2157"/>
<proteinExistence type="inferred from homology"/>
<name>A0A0F8LYR5_METMZ</name>
<evidence type="ECO:0000313" key="18">
    <source>
        <dbReference type="Proteomes" id="UP000034817"/>
    </source>
</evidence>
<dbReference type="EMBL" id="JJPW01000019">
    <property type="protein sequence ID" value="KKH03204.1"/>
    <property type="molecule type" value="Genomic_DNA"/>
</dbReference>
<protein>
    <recommendedName>
        <fullName evidence="4">Type I restriction modification DNA specificity domain-containing protein</fullName>
    </recommendedName>
</protein>
<organism evidence="9 13">
    <name type="scientific">Methanosarcina mazei</name>
    <name type="common">Methanosarcina frisia</name>
    <dbReference type="NCBI Taxonomy" id="2209"/>
    <lineage>
        <taxon>Archaea</taxon>
        <taxon>Methanobacteriati</taxon>
        <taxon>Methanobacteriota</taxon>
        <taxon>Stenosarchaea group</taxon>
        <taxon>Methanomicrobia</taxon>
        <taxon>Methanosarcinales</taxon>
        <taxon>Methanosarcinaceae</taxon>
        <taxon>Methanosarcina</taxon>
    </lineage>
</organism>
<dbReference type="EMBL" id="JJPV01000085">
    <property type="protein sequence ID" value="KKG98410.1"/>
    <property type="molecule type" value="Genomic_DNA"/>
</dbReference>
<dbReference type="SUPFAM" id="SSF116734">
    <property type="entry name" value="DNA methylase specificity domain"/>
    <property type="match status" value="2"/>
</dbReference>
<dbReference type="Proteomes" id="UP000033835">
    <property type="component" value="Unassembled WGS sequence"/>
</dbReference>
<evidence type="ECO:0000256" key="2">
    <source>
        <dbReference type="ARBA" id="ARBA00022747"/>
    </source>
</evidence>
<evidence type="ECO:0000313" key="7">
    <source>
        <dbReference type="EMBL" id="KKG85060.1"/>
    </source>
</evidence>
<evidence type="ECO:0000256" key="3">
    <source>
        <dbReference type="ARBA" id="ARBA00023125"/>
    </source>
</evidence>
<evidence type="ECO:0000313" key="14">
    <source>
        <dbReference type="Proteomes" id="UP000033889"/>
    </source>
</evidence>
<dbReference type="Proteomes" id="UP000034944">
    <property type="component" value="Unassembled WGS sequence"/>
</dbReference>
<dbReference type="Proteomes" id="UP000034253">
    <property type="component" value="Unassembled WGS sequence"/>
</dbReference>
<accession>A0A0F8LYR5</accession>
<dbReference type="EMBL" id="JJPZ01000042">
    <property type="protein sequence ID" value="KKH12682.1"/>
    <property type="molecule type" value="Genomic_DNA"/>
</dbReference>
<dbReference type="Proteomes" id="UP000033889">
    <property type="component" value="Unassembled WGS sequence"/>
</dbReference>
<reference evidence="13 14" key="1">
    <citation type="journal article" date="2015" name="ISME J.">
        <title>Genomic and phenotypic differentiation among Methanosarcina mazei populations from Columbia River sediment.</title>
        <authorList>
            <person name="Youngblut N.D."/>
            <person name="Wirth J.S."/>
            <person name="Henriksen J.R."/>
            <person name="Smith M."/>
            <person name="Simon H."/>
            <person name="Metcalf W.W."/>
            <person name="Whitaker R.J."/>
        </authorList>
    </citation>
    <scope>NUCLEOTIDE SEQUENCE [LARGE SCALE GENOMIC DNA]</scope>
    <source>
        <strain evidence="5 15">3.H.A.1A.2</strain>
        <strain evidence="6 18">3.H.A.2.4</strain>
        <strain evidence="7 14">3.H.A.2.5</strain>
        <strain evidence="8 17">3.H.M.1B.1</strain>
        <strain evidence="9 13">3.H.M.1B.2</strain>
        <strain evidence="10 16">3.H.M.1B.5</strain>
        <strain evidence="11 19">3.H.T.1A.1</strain>
        <strain evidence="12 20">3.H.T.1A.2</strain>
    </source>
</reference>
<dbReference type="Proteomes" id="UP000034468">
    <property type="component" value="Unassembled WGS sequence"/>
</dbReference>
<sequence length="440" mass="49117">MSAVEEWNFVQVQEIASKAKYSFMDGDWIEAPYITNEGIRLIQTGNIGIGMFVDKNKKFISETSFQKLKCKDVYTGDILICRLADPIGRSCVVPDLQSRSITSVDVCILRINDDAFDRDFVAHALNQKDFLDACQKQAAGSTRQRISRTNLGKLKLRVPKSKLEQTKIAEVLSTVDLAIEQIDALIAKQQRIKTGLMQDLFSQGIDEHGNRRSEETHQFKDSPLGRIPLEWETATIGELAIHVGSGITPRGGESVYTNEGILFIRSQNVHFSGLALDDVAYIPQTIHKSMLKSEVFENDVLLNITGASIGRCCYFSSIGSANVNQHVCVIRLPSATEADAGFLSSVIESSIGQNQILQFNAGGNREGLNYKQIKSFVVPWPKRDERRQIWDVLKWASESVRYSEKMKSKLCSLKTALMQDLLTGKKCVAVFLNEKEVANV</sequence>
<evidence type="ECO:0000313" key="6">
    <source>
        <dbReference type="EMBL" id="KKG82062.1"/>
    </source>
</evidence>
<comment type="caution">
    <text evidence="9">The sequence shown here is derived from an EMBL/GenBank/DDBJ whole genome shotgun (WGS) entry which is preliminary data.</text>
</comment>
<evidence type="ECO:0000256" key="1">
    <source>
        <dbReference type="ARBA" id="ARBA00010923"/>
    </source>
</evidence>
<dbReference type="Proteomes" id="UP000034817">
    <property type="component" value="Unassembled WGS sequence"/>
</dbReference>
<feature type="domain" description="Type I restriction modification DNA specificity" evidence="4">
    <location>
        <begin position="6"/>
        <end position="181"/>
    </location>
</feature>
<dbReference type="GO" id="GO:0003677">
    <property type="term" value="F:DNA binding"/>
    <property type="evidence" value="ECO:0007669"/>
    <property type="project" value="UniProtKB-KW"/>
</dbReference>
<dbReference type="EMBL" id="JJPP01000037">
    <property type="protein sequence ID" value="KKG82062.1"/>
    <property type="molecule type" value="Genomic_DNA"/>
</dbReference>
<dbReference type="Pfam" id="PF01420">
    <property type="entry name" value="Methylase_S"/>
    <property type="match status" value="2"/>
</dbReference>
<dbReference type="Proteomes" id="UP000034074">
    <property type="component" value="Unassembled WGS sequence"/>
</dbReference>
<dbReference type="InterPro" id="IPR044946">
    <property type="entry name" value="Restrct_endonuc_typeI_TRD_sf"/>
</dbReference>
<dbReference type="EMBL" id="JJPN01000042">
    <property type="protein sequence ID" value="KKG73970.1"/>
    <property type="molecule type" value="Genomic_DNA"/>
</dbReference>